<accession>A0A7U0GAI8</accession>
<dbReference type="EMBL" id="MW394388">
    <property type="protein sequence ID" value="QQV91638.1"/>
    <property type="molecule type" value="Genomic_DNA"/>
</dbReference>
<dbReference type="InterPro" id="IPR023214">
    <property type="entry name" value="HAD_sf"/>
</dbReference>
<dbReference type="Gene3D" id="3.40.50.1000">
    <property type="entry name" value="HAD superfamily/HAD-like"/>
    <property type="match status" value="1"/>
</dbReference>
<name>A0A7U0GAI8_9CAUD</name>
<proteinExistence type="predicted"/>
<organism evidence="1 2">
    <name type="scientific">Klebsiella phage vB_KpP_FBKp27</name>
    <dbReference type="NCBI Taxonomy" id="2801837"/>
    <lineage>
        <taxon>Viruses</taxon>
        <taxon>Duplodnaviria</taxon>
        <taxon>Heunggongvirae</taxon>
        <taxon>Uroviricota</taxon>
        <taxon>Caudoviricetes</taxon>
        <taxon>Schitoviridae</taxon>
        <taxon>Efbeekayvirus</taxon>
        <taxon>Efbeekayvirus Fbkp27</taxon>
    </lineage>
</organism>
<sequence>MRRLIFCDLDGVLNGNSEFRKQYIPKDPSNQHDWLEWHKAWILEPLNHKGIEMVKSLVNQDSFLISLSNRSKVLDKETNDRFKEEGNLTFDLLHNRSENLGGSAANFKLEALLSLIPMFCMGASTTMDKVEIFLIDDDKAVINKVRKYLPNVCSILVPKFSVEEPW</sequence>
<gene>
    <name evidence="1" type="ORF">vBKpPFBKp27_080</name>
</gene>
<evidence type="ECO:0000313" key="1">
    <source>
        <dbReference type="EMBL" id="QQV91638.1"/>
    </source>
</evidence>
<keyword evidence="2" id="KW-1185">Reference proteome</keyword>
<protein>
    <submittedName>
        <fullName evidence="1">Uncharacterized protein</fullName>
    </submittedName>
</protein>
<dbReference type="Proteomes" id="UP000596379">
    <property type="component" value="Segment"/>
</dbReference>
<evidence type="ECO:0000313" key="2">
    <source>
        <dbReference type="Proteomes" id="UP000596379"/>
    </source>
</evidence>
<reference evidence="1 2" key="1">
    <citation type="submission" date="2020-12" db="EMBL/GenBank/DDBJ databases">
        <title>Genomic characterization of four novel bacteriophages infecting Klebsiella pneumoniae.</title>
        <authorList>
            <person name="Estrada Bonilla B."/>
            <person name="Costa A.R."/>
            <person name="van Rossum T."/>
            <person name="Hagedoorn S."/>
            <person name="Wallinga H."/>
            <person name="Xiao M."/>
            <person name="Song W."/>
            <person name="Haas P.-J."/>
            <person name="Nobrega F.L."/>
            <person name="Brouns S.J.J."/>
        </authorList>
    </citation>
    <scope>NUCLEOTIDE SEQUENCE [LARGE SCALE GENOMIC DNA]</scope>
</reference>